<proteinExistence type="predicted"/>
<evidence type="ECO:0000313" key="2">
    <source>
        <dbReference type="EMBL" id="PTR14320.1"/>
    </source>
</evidence>
<feature type="region of interest" description="Disordered" evidence="1">
    <location>
        <begin position="1"/>
        <end position="22"/>
    </location>
</feature>
<dbReference type="EMBL" id="QAOT01000017">
    <property type="protein sequence ID" value="PTR14320.1"/>
    <property type="molecule type" value="Genomic_DNA"/>
</dbReference>
<dbReference type="NCBIfam" id="NF009435">
    <property type="entry name" value="PRK12794.1"/>
    <property type="match status" value="1"/>
</dbReference>
<dbReference type="Pfam" id="PF07309">
    <property type="entry name" value="FlaF"/>
    <property type="match status" value="1"/>
</dbReference>
<accession>A0A2T5JVX8</accession>
<gene>
    <name evidence="2" type="ORF">C8J28_11789</name>
</gene>
<dbReference type="AlphaFoldDB" id="A0A2T5JVX8"/>
<dbReference type="InterPro" id="IPR010845">
    <property type="entry name" value="FlaF"/>
</dbReference>
<dbReference type="Proteomes" id="UP000244060">
    <property type="component" value="Unassembled WGS sequence"/>
</dbReference>
<evidence type="ECO:0000256" key="1">
    <source>
        <dbReference type="SAM" id="MobiDB-lite"/>
    </source>
</evidence>
<comment type="caution">
    <text evidence="2">The sequence shown here is derived from an EMBL/GenBank/DDBJ whole genome shotgun (WGS) entry which is preliminary data.</text>
</comment>
<evidence type="ECO:0000313" key="3">
    <source>
        <dbReference type="Proteomes" id="UP000244060"/>
    </source>
</evidence>
<keyword evidence="2" id="KW-0282">Flagellum</keyword>
<protein>
    <submittedName>
        <fullName evidence="2">Flagellar protein FlaF</fullName>
    </submittedName>
</protein>
<name>A0A2T5JVX8_9RHOB</name>
<reference evidence="2 3" key="1">
    <citation type="submission" date="2018-04" db="EMBL/GenBank/DDBJ databases">
        <title>Genomic Encyclopedia of Type Strains, Phase III (KMG-III): the genomes of soil and plant-associated and newly described type strains.</title>
        <authorList>
            <person name="Whitman W."/>
        </authorList>
    </citation>
    <scope>NUCLEOTIDE SEQUENCE [LARGE SCALE GENOMIC DNA]</scope>
    <source>
        <strain evidence="2 3">KA25</strain>
    </source>
</reference>
<keyword evidence="2" id="KW-0966">Cell projection</keyword>
<organism evidence="2 3">
    <name type="scientific">Cereibacter azotoformans</name>
    <dbReference type="NCBI Taxonomy" id="43057"/>
    <lineage>
        <taxon>Bacteria</taxon>
        <taxon>Pseudomonadati</taxon>
        <taxon>Pseudomonadota</taxon>
        <taxon>Alphaproteobacteria</taxon>
        <taxon>Rhodobacterales</taxon>
        <taxon>Paracoccaceae</taxon>
        <taxon>Cereibacter</taxon>
    </lineage>
</organism>
<dbReference type="GO" id="GO:0044781">
    <property type="term" value="P:bacterial-type flagellum organization"/>
    <property type="evidence" value="ECO:0007669"/>
    <property type="project" value="InterPro"/>
</dbReference>
<keyword evidence="3" id="KW-1185">Reference proteome</keyword>
<keyword evidence="2" id="KW-0969">Cilium</keyword>
<sequence length="125" mass="13772">MNASTMARNAYGAAGQASRTPRSTEYALLAKVTARLKEADKRDPLAFPALAAAIEQNRKLWLRFAMDVADPDNGLPRDLRARIFYLYEIVQQHSGKVLARTADTDLLIDINTAVMRGLAGQRDAP</sequence>